<evidence type="ECO:0000256" key="1">
    <source>
        <dbReference type="SAM" id="MobiDB-lite"/>
    </source>
</evidence>
<proteinExistence type="predicted"/>
<name>A0AB34HUN8_ESCRO</name>
<dbReference type="EMBL" id="JAIQCJ010000702">
    <property type="protein sequence ID" value="KAJ8794818.1"/>
    <property type="molecule type" value="Genomic_DNA"/>
</dbReference>
<comment type="caution">
    <text evidence="2">The sequence shown here is derived from an EMBL/GenBank/DDBJ whole genome shotgun (WGS) entry which is preliminary data.</text>
</comment>
<gene>
    <name evidence="2" type="ORF">J1605_018811</name>
</gene>
<evidence type="ECO:0000313" key="2">
    <source>
        <dbReference type="EMBL" id="KAJ8794818.1"/>
    </source>
</evidence>
<feature type="region of interest" description="Disordered" evidence="1">
    <location>
        <begin position="32"/>
        <end position="51"/>
    </location>
</feature>
<accession>A0AB34HUN8</accession>
<dbReference type="AlphaFoldDB" id="A0AB34HUN8"/>
<reference evidence="2 3" key="1">
    <citation type="submission" date="2022-11" db="EMBL/GenBank/DDBJ databases">
        <title>Whole genome sequence of Eschrichtius robustus ER-17-0199.</title>
        <authorList>
            <person name="Bruniche-Olsen A."/>
            <person name="Black A.N."/>
            <person name="Fields C.J."/>
            <person name="Walden K."/>
            <person name="Dewoody J.A."/>
        </authorList>
    </citation>
    <scope>NUCLEOTIDE SEQUENCE [LARGE SCALE GENOMIC DNA]</scope>
    <source>
        <strain evidence="2">ER-17-0199</strain>
        <tissue evidence="2">Blubber</tissue>
    </source>
</reference>
<dbReference type="Proteomes" id="UP001159641">
    <property type="component" value="Unassembled WGS sequence"/>
</dbReference>
<sequence>MHPATSSRTTANSSCAQHGSCDLHRLEAGFPRVLPESPGEAQPPQESGKSALLCPPMVDKLLSFRTANDRLRTSS</sequence>
<organism evidence="2 3">
    <name type="scientific">Eschrichtius robustus</name>
    <name type="common">California gray whale</name>
    <name type="synonym">Eschrichtius gibbosus</name>
    <dbReference type="NCBI Taxonomy" id="9764"/>
    <lineage>
        <taxon>Eukaryota</taxon>
        <taxon>Metazoa</taxon>
        <taxon>Chordata</taxon>
        <taxon>Craniata</taxon>
        <taxon>Vertebrata</taxon>
        <taxon>Euteleostomi</taxon>
        <taxon>Mammalia</taxon>
        <taxon>Eutheria</taxon>
        <taxon>Laurasiatheria</taxon>
        <taxon>Artiodactyla</taxon>
        <taxon>Whippomorpha</taxon>
        <taxon>Cetacea</taxon>
        <taxon>Mysticeti</taxon>
        <taxon>Eschrichtiidae</taxon>
        <taxon>Eschrichtius</taxon>
    </lineage>
</organism>
<evidence type="ECO:0000313" key="3">
    <source>
        <dbReference type="Proteomes" id="UP001159641"/>
    </source>
</evidence>
<keyword evidence="3" id="KW-1185">Reference proteome</keyword>
<protein>
    <submittedName>
        <fullName evidence="2">Uncharacterized protein</fullName>
    </submittedName>
</protein>